<accession>A0ABR8SR19</accession>
<sequence length="440" mass="48088">MDKLLSSSWFVKIIAFLLALMMYTIVTMETQEEAANNSIFSKMYTESETIENVQIKPYFDDNQYVLTDMPSSVDLTLTGSSRLITKATKVDKEFEVYIDLTNMKPGNKRVKVQVQGLPEGVKAKINPDYVDVILHKKVTKEMNVNVDLKNKRKMPEGYTAGEVEFSPRTVDVTGAEGMIDQISFITGFVDVTDADESIQTKVPLRAYNQQGDLIDVQINPGVAEVSVPIKKPKKTVPISIETKGKLDEGLSLQSITSNPSEITLTGTTTSLEKIDSFKEITIDLSEIKKDTTLTVDVPVPDGIDDVSLKEVTVEVNVEETGTETETEADADAETEAEPEAADQESTKTFSDVPLTLLGSDADKQATFLDPADGVVDVTVGGKKSVLNSLKKSDLQGIVDVSSLDQGTHKVKIDWKNPGDVELTGTVQEASVEIQTETSSQ</sequence>
<dbReference type="PANTHER" id="PTHR37804">
    <property type="entry name" value="CDAA REGULATORY PROTEIN CDAR"/>
    <property type="match status" value="1"/>
</dbReference>
<evidence type="ECO:0008006" key="5">
    <source>
        <dbReference type="Google" id="ProtNLM"/>
    </source>
</evidence>
<evidence type="ECO:0000313" key="4">
    <source>
        <dbReference type="Proteomes" id="UP000603641"/>
    </source>
</evidence>
<keyword evidence="4" id="KW-1185">Reference proteome</keyword>
<protein>
    <recommendedName>
        <fullName evidence="5">YbbR domain-containing protein</fullName>
    </recommendedName>
</protein>
<feature type="compositionally biased region" description="Acidic residues" evidence="1">
    <location>
        <begin position="316"/>
        <end position="342"/>
    </location>
</feature>
<dbReference type="EMBL" id="JACSQM010000011">
    <property type="protein sequence ID" value="MBD7965942.1"/>
    <property type="molecule type" value="Genomic_DNA"/>
</dbReference>
<dbReference type="Gene3D" id="2.170.120.40">
    <property type="entry name" value="YbbR-like domain"/>
    <property type="match status" value="2"/>
</dbReference>
<evidence type="ECO:0000313" key="3">
    <source>
        <dbReference type="EMBL" id="MBD7965942.1"/>
    </source>
</evidence>
<dbReference type="InterPro" id="IPR012505">
    <property type="entry name" value="YbbR"/>
</dbReference>
<proteinExistence type="predicted"/>
<feature type="region of interest" description="Disordered" evidence="1">
    <location>
        <begin position="316"/>
        <end position="349"/>
    </location>
</feature>
<organism evidence="3 4">
    <name type="scientific">Fictibacillus norfolkensis</name>
    <dbReference type="NCBI Taxonomy" id="2762233"/>
    <lineage>
        <taxon>Bacteria</taxon>
        <taxon>Bacillati</taxon>
        <taxon>Bacillota</taxon>
        <taxon>Bacilli</taxon>
        <taxon>Bacillales</taxon>
        <taxon>Fictibacillaceae</taxon>
        <taxon>Fictibacillus</taxon>
    </lineage>
</organism>
<dbReference type="Gene3D" id="2.170.120.30">
    <property type="match status" value="2"/>
</dbReference>
<gene>
    <name evidence="3" type="ORF">H9648_17935</name>
</gene>
<keyword evidence="2" id="KW-1133">Transmembrane helix</keyword>
<feature type="transmembrane region" description="Helical" evidence="2">
    <location>
        <begin position="9"/>
        <end position="28"/>
    </location>
</feature>
<name>A0ABR8SR19_9BACL</name>
<keyword evidence="2" id="KW-0812">Transmembrane</keyword>
<reference evidence="3 4" key="1">
    <citation type="submission" date="2020-08" db="EMBL/GenBank/DDBJ databases">
        <title>A Genomic Blueprint of the Chicken Gut Microbiome.</title>
        <authorList>
            <person name="Gilroy R."/>
            <person name="Ravi A."/>
            <person name="Getino M."/>
            <person name="Pursley I."/>
            <person name="Horton D.L."/>
            <person name="Alikhan N.-F."/>
            <person name="Baker D."/>
            <person name="Gharbi K."/>
            <person name="Hall N."/>
            <person name="Watson M."/>
            <person name="Adriaenssens E.M."/>
            <person name="Foster-Nyarko E."/>
            <person name="Jarju S."/>
            <person name="Secka A."/>
            <person name="Antonio M."/>
            <person name="Oren A."/>
            <person name="Chaudhuri R."/>
            <person name="La Ragione R.M."/>
            <person name="Hildebrand F."/>
            <person name="Pallen M.J."/>
        </authorList>
    </citation>
    <scope>NUCLEOTIDE SEQUENCE [LARGE SCALE GENOMIC DNA]</scope>
    <source>
        <strain evidence="3 4">Sa2CUA10</strain>
    </source>
</reference>
<dbReference type="Proteomes" id="UP000603641">
    <property type="component" value="Unassembled WGS sequence"/>
</dbReference>
<dbReference type="RefSeq" id="WP_191755168.1">
    <property type="nucleotide sequence ID" value="NZ_JACSQM010000011.1"/>
</dbReference>
<comment type="caution">
    <text evidence="3">The sequence shown here is derived from an EMBL/GenBank/DDBJ whole genome shotgun (WGS) entry which is preliminary data.</text>
</comment>
<evidence type="ECO:0000256" key="2">
    <source>
        <dbReference type="SAM" id="Phobius"/>
    </source>
</evidence>
<evidence type="ECO:0000256" key="1">
    <source>
        <dbReference type="SAM" id="MobiDB-lite"/>
    </source>
</evidence>
<dbReference type="Pfam" id="PF07949">
    <property type="entry name" value="YbbR"/>
    <property type="match status" value="3"/>
</dbReference>
<dbReference type="InterPro" id="IPR053154">
    <property type="entry name" value="c-di-AMP_regulator"/>
</dbReference>
<keyword evidence="2" id="KW-0472">Membrane</keyword>
<dbReference type="PANTHER" id="PTHR37804:SF1">
    <property type="entry name" value="CDAA REGULATORY PROTEIN CDAR"/>
    <property type="match status" value="1"/>
</dbReference>